<accession>A0A151RMV9</accession>
<protein>
    <submittedName>
        <fullName evidence="1">Uncharacterized protein</fullName>
    </submittedName>
</protein>
<dbReference type="EMBL" id="KQ483650">
    <property type="protein sequence ID" value="KYP43866.1"/>
    <property type="molecule type" value="Genomic_DNA"/>
</dbReference>
<dbReference type="Gramene" id="C.cajan_34315.t">
    <property type="protein sequence ID" value="C.cajan_34315.t"/>
    <property type="gene ID" value="C.cajan_34315"/>
</dbReference>
<dbReference type="AlphaFoldDB" id="A0A151RMV9"/>
<evidence type="ECO:0000313" key="2">
    <source>
        <dbReference type="Proteomes" id="UP000075243"/>
    </source>
</evidence>
<dbReference type="Proteomes" id="UP000075243">
    <property type="component" value="Unassembled WGS sequence"/>
</dbReference>
<gene>
    <name evidence="1" type="ORF">KK1_034685</name>
</gene>
<feature type="non-terminal residue" evidence="1">
    <location>
        <position position="1"/>
    </location>
</feature>
<proteinExistence type="predicted"/>
<reference evidence="1" key="1">
    <citation type="journal article" date="2012" name="Nat. Biotechnol.">
        <title>Draft genome sequence of pigeonpea (Cajanus cajan), an orphan legume crop of resource-poor farmers.</title>
        <authorList>
            <person name="Varshney R.K."/>
            <person name="Chen W."/>
            <person name="Li Y."/>
            <person name="Bharti A.K."/>
            <person name="Saxena R.K."/>
            <person name="Schlueter J.A."/>
            <person name="Donoghue M.T."/>
            <person name="Azam S."/>
            <person name="Fan G."/>
            <person name="Whaley A.M."/>
            <person name="Farmer A.D."/>
            <person name="Sheridan J."/>
            <person name="Iwata A."/>
            <person name="Tuteja R."/>
            <person name="Penmetsa R.V."/>
            <person name="Wu W."/>
            <person name="Upadhyaya H.D."/>
            <person name="Yang S.P."/>
            <person name="Shah T."/>
            <person name="Saxena K.B."/>
            <person name="Michael T."/>
            <person name="McCombie W.R."/>
            <person name="Yang B."/>
            <person name="Zhang G."/>
            <person name="Yang H."/>
            <person name="Wang J."/>
            <person name="Spillane C."/>
            <person name="Cook D.R."/>
            <person name="May G.D."/>
            <person name="Xu X."/>
            <person name="Jackson S.A."/>
        </authorList>
    </citation>
    <scope>NUCLEOTIDE SEQUENCE [LARGE SCALE GENOMIC DNA]</scope>
</reference>
<keyword evidence="2" id="KW-1185">Reference proteome</keyword>
<evidence type="ECO:0000313" key="1">
    <source>
        <dbReference type="EMBL" id="KYP43866.1"/>
    </source>
</evidence>
<name>A0A151RMV9_CAJCA</name>
<sequence length="70" mass="8052">RQKSRSKWIIEGNGNTKYFHAMVNWRGRKNVIKGLEVDKGGESLRFEQLGDPLAPFLFTVVREGFIGLMK</sequence>
<organism evidence="1 2">
    <name type="scientific">Cajanus cajan</name>
    <name type="common">Pigeon pea</name>
    <name type="synonym">Cajanus indicus</name>
    <dbReference type="NCBI Taxonomy" id="3821"/>
    <lineage>
        <taxon>Eukaryota</taxon>
        <taxon>Viridiplantae</taxon>
        <taxon>Streptophyta</taxon>
        <taxon>Embryophyta</taxon>
        <taxon>Tracheophyta</taxon>
        <taxon>Spermatophyta</taxon>
        <taxon>Magnoliopsida</taxon>
        <taxon>eudicotyledons</taxon>
        <taxon>Gunneridae</taxon>
        <taxon>Pentapetalae</taxon>
        <taxon>rosids</taxon>
        <taxon>fabids</taxon>
        <taxon>Fabales</taxon>
        <taxon>Fabaceae</taxon>
        <taxon>Papilionoideae</taxon>
        <taxon>50 kb inversion clade</taxon>
        <taxon>NPAAA clade</taxon>
        <taxon>indigoferoid/millettioid clade</taxon>
        <taxon>Phaseoleae</taxon>
        <taxon>Cajanus</taxon>
    </lineage>
</organism>